<reference evidence="1 2" key="1">
    <citation type="submission" date="2019-01" db="EMBL/GenBank/DDBJ databases">
        <title>Draft genome sequence of heavy metal resistant Bacillus cereus NWUAB01.</title>
        <authorList>
            <person name="Babalola O."/>
            <person name="Aremu B.R."/>
            <person name="Ayangbenro A.S."/>
        </authorList>
    </citation>
    <scope>NUCLEOTIDE SEQUENCE [LARGE SCALE GENOMIC DNA]</scope>
    <source>
        <strain evidence="1 2">NWUAB01</strain>
    </source>
</reference>
<dbReference type="PROSITE" id="PS51257">
    <property type="entry name" value="PROKAR_LIPOPROTEIN"/>
    <property type="match status" value="1"/>
</dbReference>
<dbReference type="RefSeq" id="WP_113303929.1">
    <property type="nucleotide sequence ID" value="NZ_QNGD03000002.1"/>
</dbReference>
<name>A0A9X8NXB9_BACCE</name>
<evidence type="ECO:0000313" key="2">
    <source>
        <dbReference type="Proteomes" id="UP000253597"/>
    </source>
</evidence>
<sequence>MRAKKLVTLAVPFMLLVGCEVGDKDSTHKTEQTSKAITKTVISEQQYPYYICEQVVEFQFKKDELLLNLGESLKDKEKAKAKAKAVLKTSNEIDKILDNMEHIKVPDTYKDIHKSIQEGVTEARKATKLIKDAGKEDKQKIQEATMKGTEFLSGVDGEHWKKAIYELSQENKDAYSKALDKKVKEHSK</sequence>
<evidence type="ECO:0008006" key="3">
    <source>
        <dbReference type="Google" id="ProtNLM"/>
    </source>
</evidence>
<comment type="caution">
    <text evidence="1">The sequence shown here is derived from an EMBL/GenBank/DDBJ whole genome shotgun (WGS) entry which is preliminary data.</text>
</comment>
<dbReference type="EMBL" id="QNGD03000002">
    <property type="protein sequence ID" value="RWQ76881.1"/>
    <property type="molecule type" value="Genomic_DNA"/>
</dbReference>
<organism evidence="1 2">
    <name type="scientific">Bacillus cereus</name>
    <dbReference type="NCBI Taxonomy" id="1396"/>
    <lineage>
        <taxon>Bacteria</taxon>
        <taxon>Bacillati</taxon>
        <taxon>Bacillota</taxon>
        <taxon>Bacilli</taxon>
        <taxon>Bacillales</taxon>
        <taxon>Bacillaceae</taxon>
        <taxon>Bacillus</taxon>
        <taxon>Bacillus cereus group</taxon>
    </lineage>
</organism>
<accession>A0A9X8NXB9</accession>
<gene>
    <name evidence="1" type="ORF">DR116_0005450</name>
</gene>
<protein>
    <recommendedName>
        <fullName evidence="3">Lipoprotein</fullName>
    </recommendedName>
</protein>
<proteinExistence type="predicted"/>
<dbReference type="Proteomes" id="UP000253597">
    <property type="component" value="Unassembled WGS sequence"/>
</dbReference>
<evidence type="ECO:0000313" key="1">
    <source>
        <dbReference type="EMBL" id="RWQ76881.1"/>
    </source>
</evidence>
<dbReference type="AlphaFoldDB" id="A0A9X8NXB9"/>